<dbReference type="AlphaFoldDB" id="Q5JFS0"/>
<feature type="binding site" evidence="4">
    <location>
        <position position="100"/>
    </location>
    <ligand>
        <name>Mn(2+)</name>
        <dbReference type="ChEBI" id="CHEBI:29035"/>
        <label>1</label>
    </ligand>
</feature>
<dbReference type="PATRIC" id="fig|69014.16.peg.239"/>
<dbReference type="SUPFAM" id="SSF52768">
    <property type="entry name" value="Arginase/deacetylase"/>
    <property type="match status" value="1"/>
</dbReference>
<dbReference type="PROSITE" id="PS01053">
    <property type="entry name" value="ARGINASE_1"/>
    <property type="match status" value="1"/>
</dbReference>
<dbReference type="PANTHER" id="PTHR11358:SF26">
    <property type="entry name" value="GUANIDINO ACID HYDROLASE, MITOCHONDRIAL"/>
    <property type="match status" value="1"/>
</dbReference>
<dbReference type="GeneID" id="78446744"/>
<dbReference type="HOGENOM" id="CLU_039478_0_2_2"/>
<evidence type="ECO:0000256" key="4">
    <source>
        <dbReference type="PIRSR" id="PIRSR036979-1"/>
    </source>
</evidence>
<evidence type="ECO:0000313" key="7">
    <source>
        <dbReference type="Proteomes" id="UP000000536"/>
    </source>
</evidence>
<dbReference type="PhylomeDB" id="Q5JFS0"/>
<sequence>MLFGIPESKNPNLLLLGIRWDGSSSYRKGARDGPKAIREATSSELYNSYTENLVNLAERWRYRDLGDVEGKSFAEVLERVRKLVGENYSGERFLFLGGDHSITYATFRALREASGKEFGLIYFDAHPDLYPHYEGDPYSHACPVRRLVEEGWVRGENVVQVGIRAPTPEQLDFAEREGILIYSASEVWKGAEVEVPFERAYLSFDLDVLDPAFAPGVGNPEPGGLSTRELIELIKSIDAEVVAFDVVELNPRYDVSNVTAFAAAKIIREVLGR</sequence>
<dbReference type="KEGG" id="tko:TK0240"/>
<evidence type="ECO:0000313" key="6">
    <source>
        <dbReference type="EMBL" id="BAD84429.1"/>
    </source>
</evidence>
<keyword evidence="3 5" id="KW-0378">Hydrolase</keyword>
<dbReference type="GO" id="GO:0033389">
    <property type="term" value="P:putrescine biosynthetic process from arginine, via agmatine"/>
    <property type="evidence" value="ECO:0000318"/>
    <property type="project" value="GO_Central"/>
</dbReference>
<organism evidence="6 7">
    <name type="scientific">Thermococcus kodakarensis (strain ATCC BAA-918 / JCM 12380 / KOD1)</name>
    <name type="common">Pyrococcus kodakaraensis (strain KOD1)</name>
    <dbReference type="NCBI Taxonomy" id="69014"/>
    <lineage>
        <taxon>Archaea</taxon>
        <taxon>Methanobacteriati</taxon>
        <taxon>Methanobacteriota</taxon>
        <taxon>Thermococci</taxon>
        <taxon>Thermococcales</taxon>
        <taxon>Thermococcaceae</taxon>
        <taxon>Thermococcus</taxon>
    </lineage>
</organism>
<dbReference type="EnsemblBacteria" id="BAD84429">
    <property type="protein sequence ID" value="BAD84429"/>
    <property type="gene ID" value="TK0240"/>
</dbReference>
<dbReference type="EMBL" id="AP006878">
    <property type="protein sequence ID" value="BAD84429.1"/>
    <property type="molecule type" value="Genomic_DNA"/>
</dbReference>
<evidence type="ECO:0000256" key="1">
    <source>
        <dbReference type="ARBA" id="ARBA00009227"/>
    </source>
</evidence>
<keyword evidence="2 4" id="KW-0479">Metal-binding</keyword>
<feature type="binding site" evidence="4">
    <location>
        <position position="124"/>
    </location>
    <ligand>
        <name>Mn(2+)</name>
        <dbReference type="ChEBI" id="CHEBI:29035"/>
        <label>2</label>
    </ligand>
</feature>
<feature type="binding site" evidence="4">
    <location>
        <position position="205"/>
    </location>
    <ligand>
        <name>Mn(2+)</name>
        <dbReference type="ChEBI" id="CHEBI:29035"/>
        <label>1</label>
    </ligand>
</feature>
<evidence type="ECO:0000256" key="3">
    <source>
        <dbReference type="ARBA" id="ARBA00022801"/>
    </source>
</evidence>
<dbReference type="InterPro" id="IPR020855">
    <property type="entry name" value="Ureohydrolase_Mn_BS"/>
</dbReference>
<evidence type="ECO:0000256" key="5">
    <source>
        <dbReference type="RuleBase" id="RU003684"/>
    </source>
</evidence>
<dbReference type="STRING" id="69014.TK0240"/>
<keyword evidence="7" id="KW-1185">Reference proteome</keyword>
<dbReference type="Pfam" id="PF00491">
    <property type="entry name" value="Arginase"/>
    <property type="match status" value="1"/>
</dbReference>
<reference evidence="6 7" key="1">
    <citation type="journal article" date="2005" name="Genome Res.">
        <title>Complete genome sequence of the hyperthermophilic archaeon Thermococcus kodakaraensis KOD1 and comparison with Pyrococcus genomes.</title>
        <authorList>
            <person name="Fukui T."/>
            <person name="Atomi H."/>
            <person name="Kanai T."/>
            <person name="Matsumi R."/>
            <person name="Fujiwara S."/>
            <person name="Imanaka T."/>
        </authorList>
    </citation>
    <scope>NUCLEOTIDE SEQUENCE [LARGE SCALE GENOMIC DNA]</scope>
    <source>
        <strain evidence="7">ATCC BAA-918 / JCM 12380 / KOD1</strain>
    </source>
</reference>
<comment type="cofactor">
    <cofactor evidence="4">
        <name>Mn(2+)</name>
        <dbReference type="ChEBI" id="CHEBI:29035"/>
    </cofactor>
    <text evidence="4">Binds 2 manganese ions per subunit.</text>
</comment>
<dbReference type="CDD" id="cd11593">
    <property type="entry name" value="Agmatinase-like_2"/>
    <property type="match status" value="1"/>
</dbReference>
<dbReference type="InParanoid" id="Q5JFS0"/>
<dbReference type="Gene3D" id="3.40.800.10">
    <property type="entry name" value="Ureohydrolase domain"/>
    <property type="match status" value="1"/>
</dbReference>
<dbReference type="PANTHER" id="PTHR11358">
    <property type="entry name" value="ARGINASE/AGMATINASE"/>
    <property type="match status" value="1"/>
</dbReference>
<feature type="binding site" evidence="4">
    <location>
        <position position="126"/>
    </location>
    <ligand>
        <name>Mn(2+)</name>
        <dbReference type="ChEBI" id="CHEBI:29035"/>
        <label>2</label>
    </ligand>
</feature>
<dbReference type="GO" id="GO:0008783">
    <property type="term" value="F:agmatinase activity"/>
    <property type="evidence" value="ECO:0000318"/>
    <property type="project" value="GO_Central"/>
</dbReference>
<evidence type="ECO:0000256" key="2">
    <source>
        <dbReference type="ARBA" id="ARBA00022723"/>
    </source>
</evidence>
<feature type="binding site" evidence="4">
    <location>
        <position position="128"/>
    </location>
    <ligand>
        <name>Mn(2+)</name>
        <dbReference type="ChEBI" id="CHEBI:29035"/>
        <label>1</label>
    </ligand>
</feature>
<dbReference type="OrthoDB" id="7186at2157"/>
<name>Q5JFS0_THEKO</name>
<accession>Q5JFS0</accession>
<gene>
    <name evidence="6" type="ordered locus">TK0240</name>
</gene>
<dbReference type="PIRSF" id="PIRSF036979">
    <property type="entry name" value="Arginase"/>
    <property type="match status" value="1"/>
</dbReference>
<dbReference type="InterPro" id="IPR023696">
    <property type="entry name" value="Ureohydrolase_dom_sf"/>
</dbReference>
<proteinExistence type="inferred from homology"/>
<keyword evidence="4" id="KW-0464">Manganese</keyword>
<dbReference type="Proteomes" id="UP000000536">
    <property type="component" value="Chromosome"/>
</dbReference>
<dbReference type="InterPro" id="IPR005925">
    <property type="entry name" value="Agmatinase-rel"/>
</dbReference>
<dbReference type="PROSITE" id="PS51409">
    <property type="entry name" value="ARGINASE_2"/>
    <property type="match status" value="1"/>
</dbReference>
<dbReference type="eggNOG" id="arCOG01700">
    <property type="taxonomic scope" value="Archaea"/>
</dbReference>
<feature type="binding site" evidence="4">
    <location>
        <position position="207"/>
    </location>
    <ligand>
        <name>Mn(2+)</name>
        <dbReference type="ChEBI" id="CHEBI:29035"/>
        <label>1</label>
    </ligand>
</feature>
<dbReference type="NCBIfam" id="TIGR01230">
    <property type="entry name" value="agmatinase"/>
    <property type="match status" value="1"/>
</dbReference>
<dbReference type="InterPro" id="IPR006035">
    <property type="entry name" value="Ureohydrolase"/>
</dbReference>
<dbReference type="GO" id="GO:0046872">
    <property type="term" value="F:metal ion binding"/>
    <property type="evidence" value="ECO:0007669"/>
    <property type="project" value="UniProtKB-KW"/>
</dbReference>
<protein>
    <submittedName>
        <fullName evidence="6">Arginase</fullName>
    </submittedName>
</protein>
<dbReference type="RefSeq" id="WP_011249195.1">
    <property type="nucleotide sequence ID" value="NC_006624.1"/>
</dbReference>
<comment type="similarity">
    <text evidence="1">Belongs to the arginase family. Agmatinase subfamily.</text>
</comment>